<dbReference type="SUPFAM" id="SSF158472">
    <property type="entry name" value="HAMP domain-like"/>
    <property type="match status" value="1"/>
</dbReference>
<dbReference type="Pfam" id="PF00512">
    <property type="entry name" value="HisKA"/>
    <property type="match status" value="1"/>
</dbReference>
<dbReference type="GO" id="GO:0000155">
    <property type="term" value="F:phosphorelay sensor kinase activity"/>
    <property type="evidence" value="ECO:0007669"/>
    <property type="project" value="InterPro"/>
</dbReference>
<dbReference type="SMART" id="SM00387">
    <property type="entry name" value="HATPase_c"/>
    <property type="match status" value="1"/>
</dbReference>
<keyword evidence="6" id="KW-0808">Transferase</keyword>
<dbReference type="InterPro" id="IPR004358">
    <property type="entry name" value="Sig_transdc_His_kin-like_C"/>
</dbReference>
<evidence type="ECO:0000256" key="4">
    <source>
        <dbReference type="ARBA" id="ARBA00012438"/>
    </source>
</evidence>
<keyword evidence="7 12" id="KW-0812">Transmembrane</keyword>
<dbReference type="PRINTS" id="PR00344">
    <property type="entry name" value="BCTRLSENSOR"/>
</dbReference>
<evidence type="ECO:0000256" key="6">
    <source>
        <dbReference type="ARBA" id="ARBA00022679"/>
    </source>
</evidence>
<evidence type="ECO:0000256" key="2">
    <source>
        <dbReference type="ARBA" id="ARBA00001968"/>
    </source>
</evidence>
<comment type="subcellular location">
    <subcellularLocation>
        <location evidence="3">Cell membrane</location>
    </subcellularLocation>
</comment>
<evidence type="ECO:0000256" key="5">
    <source>
        <dbReference type="ARBA" id="ARBA00022553"/>
    </source>
</evidence>
<dbReference type="Pfam" id="PF02518">
    <property type="entry name" value="HATPase_c"/>
    <property type="match status" value="1"/>
</dbReference>
<dbReference type="GO" id="GO:0005886">
    <property type="term" value="C:plasma membrane"/>
    <property type="evidence" value="ECO:0007669"/>
    <property type="project" value="UniProtKB-SubCell"/>
</dbReference>
<comment type="caution">
    <text evidence="15">The sequence shown here is derived from an EMBL/GenBank/DDBJ whole genome shotgun (WGS) entry which is preliminary data.</text>
</comment>
<proteinExistence type="predicted"/>
<dbReference type="SMART" id="SM00388">
    <property type="entry name" value="HisKA"/>
    <property type="match status" value="1"/>
</dbReference>
<keyword evidence="5" id="KW-0597">Phosphoprotein</keyword>
<organism evidence="15 16">
    <name type="scientific">Actinoplanes digitatis</name>
    <dbReference type="NCBI Taxonomy" id="1868"/>
    <lineage>
        <taxon>Bacteria</taxon>
        <taxon>Bacillati</taxon>
        <taxon>Actinomycetota</taxon>
        <taxon>Actinomycetes</taxon>
        <taxon>Micromonosporales</taxon>
        <taxon>Micromonosporaceae</taxon>
        <taxon>Actinoplanes</taxon>
    </lineage>
</organism>
<evidence type="ECO:0000256" key="12">
    <source>
        <dbReference type="SAM" id="Phobius"/>
    </source>
</evidence>
<dbReference type="Gene3D" id="1.10.287.130">
    <property type="match status" value="1"/>
</dbReference>
<evidence type="ECO:0000259" key="13">
    <source>
        <dbReference type="PROSITE" id="PS50109"/>
    </source>
</evidence>
<dbReference type="InterPro" id="IPR036890">
    <property type="entry name" value="HATPase_C_sf"/>
</dbReference>
<dbReference type="EMBL" id="JACHNH010000001">
    <property type="protein sequence ID" value="MBB4765204.1"/>
    <property type="molecule type" value="Genomic_DNA"/>
</dbReference>
<dbReference type="InterPro" id="IPR003660">
    <property type="entry name" value="HAMP_dom"/>
</dbReference>
<dbReference type="InterPro" id="IPR003661">
    <property type="entry name" value="HisK_dim/P_dom"/>
</dbReference>
<dbReference type="SUPFAM" id="SSF47384">
    <property type="entry name" value="Homodimeric domain of signal transducing histidine kinase"/>
    <property type="match status" value="1"/>
</dbReference>
<dbReference type="PANTHER" id="PTHR43711:SF1">
    <property type="entry name" value="HISTIDINE KINASE 1"/>
    <property type="match status" value="1"/>
</dbReference>
<feature type="transmembrane region" description="Helical" evidence="12">
    <location>
        <begin position="175"/>
        <end position="200"/>
    </location>
</feature>
<dbReference type="CDD" id="cd00082">
    <property type="entry name" value="HisKA"/>
    <property type="match status" value="1"/>
</dbReference>
<dbReference type="InterPro" id="IPR036097">
    <property type="entry name" value="HisK_dim/P_sf"/>
</dbReference>
<sequence>MRRDRSVGFLLTRAFVVLVSLIVCSGLVETAAVLQQHRVVRALTSHVQPLRLANAELRGVLADAQLGVRGYSLTGDAEMLGAFRSALLDYALVGRALRSMAGEDEAPAVDEQLARADTWFDVAELQSRAPPRSAAALRYAGEAGPLFLAFMAANREFDADLAERTEELQSLSFRLGGATIVVLLALTVGAALIAGCTAVLTARRITIPLGDVVRVLARRGQGRLDARADAHGGPTEIRAVAAAVNAMADENDRVRGAERDIARLRGVVRDLGYRIRAHLNVRDAIDEAVRGLAEIMRADHVLVRMAPGHPEAPPLSSLRDEHADGPLAPLAGCDVGWLGSGDVWTTGDPAGGVQPPEAERLACARAGDGPVLTVAVSAGEDCLGALTLIRDAGQPYTPVDVQLTESVAGDLGRAVHLARLYEREQQLVARLQELDTAKTDFMSTVSHELRTPLTSIAGYVELLEDAGELNPQQARMLEVIGRNTRRLREQIEELLVLSKIESGAFLATRRPVDLAELVEAAVAAVSPAAAKAEVGLHAEARGPLRLDADAGQLDRLLMNLLSNAVKFTPAAGTVSLLARRDADEMVIAVTDTGMGIPEGEQDALFTRFFRASNAVREAVPGTGLGLAIVGAVVDNHHGRIDVRSAEGAGTTVTIHLPVS</sequence>
<reference evidence="15 16" key="1">
    <citation type="submission" date="2020-08" db="EMBL/GenBank/DDBJ databases">
        <title>Sequencing the genomes of 1000 actinobacteria strains.</title>
        <authorList>
            <person name="Klenk H.-P."/>
        </authorList>
    </citation>
    <scope>NUCLEOTIDE SEQUENCE [LARGE SCALE GENOMIC DNA]</scope>
    <source>
        <strain evidence="15 16">DSM 43149</strain>
    </source>
</reference>
<dbReference type="SUPFAM" id="SSF55781">
    <property type="entry name" value="GAF domain-like"/>
    <property type="match status" value="1"/>
</dbReference>
<dbReference type="SMART" id="SM00065">
    <property type="entry name" value="GAF"/>
    <property type="match status" value="1"/>
</dbReference>
<dbReference type="InterPro" id="IPR005467">
    <property type="entry name" value="His_kinase_dom"/>
</dbReference>
<keyword evidence="8 15" id="KW-0418">Kinase</keyword>
<dbReference type="AlphaFoldDB" id="A0A7W7I2H7"/>
<dbReference type="GO" id="GO:0005509">
    <property type="term" value="F:calcium ion binding"/>
    <property type="evidence" value="ECO:0007669"/>
    <property type="project" value="UniProtKB-ARBA"/>
</dbReference>
<evidence type="ECO:0000313" key="15">
    <source>
        <dbReference type="EMBL" id="MBB4765204.1"/>
    </source>
</evidence>
<dbReference type="SUPFAM" id="SSF55874">
    <property type="entry name" value="ATPase domain of HSP90 chaperone/DNA topoisomerase II/histidine kinase"/>
    <property type="match status" value="1"/>
</dbReference>
<dbReference type="Gene3D" id="3.30.565.10">
    <property type="entry name" value="Histidine kinase-like ATPase, C-terminal domain"/>
    <property type="match status" value="1"/>
</dbReference>
<dbReference type="InterPro" id="IPR003594">
    <property type="entry name" value="HATPase_dom"/>
</dbReference>
<dbReference type="SMART" id="SM00304">
    <property type="entry name" value="HAMP"/>
    <property type="match status" value="1"/>
</dbReference>
<comment type="cofactor">
    <cofactor evidence="2">
        <name>a divalent metal cation</name>
        <dbReference type="ChEBI" id="CHEBI:60240"/>
    </cofactor>
</comment>
<dbReference type="Pfam" id="PF00672">
    <property type="entry name" value="HAMP"/>
    <property type="match status" value="1"/>
</dbReference>
<dbReference type="PROSITE" id="PS50885">
    <property type="entry name" value="HAMP"/>
    <property type="match status" value="1"/>
</dbReference>
<evidence type="ECO:0000259" key="14">
    <source>
        <dbReference type="PROSITE" id="PS50885"/>
    </source>
</evidence>
<evidence type="ECO:0000256" key="9">
    <source>
        <dbReference type="ARBA" id="ARBA00022989"/>
    </source>
</evidence>
<dbReference type="Gene3D" id="6.10.340.10">
    <property type="match status" value="1"/>
</dbReference>
<dbReference type="Gene3D" id="3.30.450.40">
    <property type="match status" value="1"/>
</dbReference>
<dbReference type="RefSeq" id="WP_184996292.1">
    <property type="nucleotide sequence ID" value="NZ_BOMK01000031.1"/>
</dbReference>
<keyword evidence="10" id="KW-0902">Two-component regulatory system</keyword>
<dbReference type="PROSITE" id="PS50109">
    <property type="entry name" value="HIS_KIN"/>
    <property type="match status" value="1"/>
</dbReference>
<feature type="domain" description="Histidine kinase" evidence="13">
    <location>
        <begin position="444"/>
        <end position="659"/>
    </location>
</feature>
<comment type="catalytic activity">
    <reaction evidence="1">
        <text>ATP + protein L-histidine = ADP + protein N-phospho-L-histidine.</text>
        <dbReference type="EC" id="2.7.13.3"/>
    </reaction>
</comment>
<dbReference type="Proteomes" id="UP000578112">
    <property type="component" value="Unassembled WGS sequence"/>
</dbReference>
<evidence type="ECO:0000256" key="10">
    <source>
        <dbReference type="ARBA" id="ARBA00023012"/>
    </source>
</evidence>
<keyword evidence="16" id="KW-1185">Reference proteome</keyword>
<accession>A0A7W7I2H7</accession>
<keyword evidence="9 12" id="KW-1133">Transmembrane helix</keyword>
<evidence type="ECO:0000256" key="1">
    <source>
        <dbReference type="ARBA" id="ARBA00000085"/>
    </source>
</evidence>
<gene>
    <name evidence="15" type="ORF">BJ971_005760</name>
</gene>
<dbReference type="FunFam" id="1.10.287.130:FF:000001">
    <property type="entry name" value="Two-component sensor histidine kinase"/>
    <property type="match status" value="1"/>
</dbReference>
<dbReference type="PANTHER" id="PTHR43711">
    <property type="entry name" value="TWO-COMPONENT HISTIDINE KINASE"/>
    <property type="match status" value="1"/>
</dbReference>
<name>A0A7W7I2H7_9ACTN</name>
<protein>
    <recommendedName>
        <fullName evidence="4">histidine kinase</fullName>
        <ecNumber evidence="4">2.7.13.3</ecNumber>
    </recommendedName>
</protein>
<dbReference type="FunFam" id="3.30.565.10:FF:000006">
    <property type="entry name" value="Sensor histidine kinase WalK"/>
    <property type="match status" value="1"/>
</dbReference>
<evidence type="ECO:0000256" key="11">
    <source>
        <dbReference type="ARBA" id="ARBA00023136"/>
    </source>
</evidence>
<evidence type="ECO:0000256" key="8">
    <source>
        <dbReference type="ARBA" id="ARBA00022777"/>
    </source>
</evidence>
<keyword evidence="11 12" id="KW-0472">Membrane</keyword>
<dbReference type="EC" id="2.7.13.3" evidence="4"/>
<evidence type="ECO:0000313" key="16">
    <source>
        <dbReference type="Proteomes" id="UP000578112"/>
    </source>
</evidence>
<evidence type="ECO:0000256" key="7">
    <source>
        <dbReference type="ARBA" id="ARBA00022692"/>
    </source>
</evidence>
<evidence type="ECO:0000256" key="3">
    <source>
        <dbReference type="ARBA" id="ARBA00004236"/>
    </source>
</evidence>
<dbReference type="InterPro" id="IPR029016">
    <property type="entry name" value="GAF-like_dom_sf"/>
</dbReference>
<dbReference type="InterPro" id="IPR050736">
    <property type="entry name" value="Sensor_HK_Regulatory"/>
</dbReference>
<feature type="domain" description="HAMP" evidence="14">
    <location>
        <begin position="203"/>
        <end position="256"/>
    </location>
</feature>
<dbReference type="InterPro" id="IPR003018">
    <property type="entry name" value="GAF"/>
</dbReference>